<sequence>MASSRIISRLPRLCLPFIQLASHLKPGILGPYGTAEHQILQHPTNPVVETKCTSASDKEWARGYVPISNIIVRSFVSDDGLTHANFDSAFMPLEADDALRMSELAVPTNNRHWRLDLEADCENWFNTEVANVTLAAWKSYPTVIQASHCKPLSSRNISEIIDSIFSAKFSGERAPLVIGEMKRNLISAAAWQSGKILDQKSQVKLSQELRGSFALTGQRC</sequence>
<proteinExistence type="predicted"/>
<protein>
    <submittedName>
        <fullName evidence="1">Uncharacterized protein</fullName>
    </submittedName>
</protein>
<keyword evidence="2" id="KW-1185">Reference proteome</keyword>
<evidence type="ECO:0000313" key="1">
    <source>
        <dbReference type="EMBL" id="KAJ4325303.1"/>
    </source>
</evidence>
<accession>A0A9W8WH81</accession>
<dbReference type="EMBL" id="JAPEUR010000051">
    <property type="protein sequence ID" value="KAJ4325303.1"/>
    <property type="molecule type" value="Genomic_DNA"/>
</dbReference>
<evidence type="ECO:0000313" key="2">
    <source>
        <dbReference type="Proteomes" id="UP001140502"/>
    </source>
</evidence>
<dbReference type="OrthoDB" id="5237031at2759"/>
<comment type="caution">
    <text evidence="1">The sequence shown here is derived from an EMBL/GenBank/DDBJ whole genome shotgun (WGS) entry which is preliminary data.</text>
</comment>
<gene>
    <name evidence="1" type="ORF">N0V84_003524</name>
</gene>
<reference evidence="1" key="1">
    <citation type="submission" date="2022-10" db="EMBL/GenBank/DDBJ databases">
        <title>Tapping the CABI collections for fungal endophytes: first genome assemblies for Collariella, Neodidymelliopsis, Ascochyta clinopodiicola, Didymella pomorum, Didymosphaeria variabile, Neocosmospora piperis and Neocucurbitaria cava.</title>
        <authorList>
            <person name="Hill R."/>
        </authorList>
    </citation>
    <scope>NUCLEOTIDE SEQUENCE</scope>
    <source>
        <strain evidence="1">IMI 366586</strain>
    </source>
</reference>
<dbReference type="Proteomes" id="UP001140502">
    <property type="component" value="Unassembled WGS sequence"/>
</dbReference>
<name>A0A9W8WH81_9HYPO</name>
<organism evidence="1 2">
    <name type="scientific">Fusarium piperis</name>
    <dbReference type="NCBI Taxonomy" id="1435070"/>
    <lineage>
        <taxon>Eukaryota</taxon>
        <taxon>Fungi</taxon>
        <taxon>Dikarya</taxon>
        <taxon>Ascomycota</taxon>
        <taxon>Pezizomycotina</taxon>
        <taxon>Sordariomycetes</taxon>
        <taxon>Hypocreomycetidae</taxon>
        <taxon>Hypocreales</taxon>
        <taxon>Nectriaceae</taxon>
        <taxon>Fusarium</taxon>
        <taxon>Fusarium solani species complex</taxon>
    </lineage>
</organism>
<dbReference type="AlphaFoldDB" id="A0A9W8WH81"/>